<dbReference type="AlphaFoldDB" id="A0A6L4WZJ1"/>
<evidence type="ECO:0000256" key="3">
    <source>
        <dbReference type="ARBA" id="ARBA00022679"/>
    </source>
</evidence>
<keyword evidence="3 5" id="KW-0808">Transferase</keyword>
<organism evidence="9 10">
    <name type="scientific">Bifidobacterium ramosum</name>
    <dbReference type="NCBI Taxonomy" id="1798158"/>
    <lineage>
        <taxon>Bacteria</taxon>
        <taxon>Bacillati</taxon>
        <taxon>Actinomycetota</taxon>
        <taxon>Actinomycetes</taxon>
        <taxon>Bifidobacteriales</taxon>
        <taxon>Bifidobacteriaceae</taxon>
        <taxon>Bifidobacterium</taxon>
    </lineage>
</organism>
<protein>
    <submittedName>
        <fullName evidence="9">Gluconate kinase</fullName>
    </submittedName>
</protein>
<feature type="domain" description="Carbohydrate kinase FGGY N-terminal" evidence="7">
    <location>
        <begin position="201"/>
        <end position="329"/>
    </location>
</feature>
<gene>
    <name evidence="9" type="ORF">DSM100688_1360</name>
</gene>
<dbReference type="Pfam" id="PF00370">
    <property type="entry name" value="FGGY_N"/>
    <property type="match status" value="2"/>
</dbReference>
<comment type="similarity">
    <text evidence="1 5">Belongs to the FGGY kinase family.</text>
</comment>
<dbReference type="GO" id="GO:0016301">
    <property type="term" value="F:kinase activity"/>
    <property type="evidence" value="ECO:0007669"/>
    <property type="project" value="UniProtKB-KW"/>
</dbReference>
<dbReference type="CDD" id="cd07805">
    <property type="entry name" value="ASKHA_NBD_FGGY_CvXK-like"/>
    <property type="match status" value="1"/>
</dbReference>
<feature type="compositionally biased region" description="Basic and acidic residues" evidence="6">
    <location>
        <begin position="137"/>
        <end position="174"/>
    </location>
</feature>
<evidence type="ECO:0000259" key="7">
    <source>
        <dbReference type="Pfam" id="PF00370"/>
    </source>
</evidence>
<dbReference type="GO" id="GO:0016773">
    <property type="term" value="F:phosphotransferase activity, alcohol group as acceptor"/>
    <property type="evidence" value="ECO:0007669"/>
    <property type="project" value="InterPro"/>
</dbReference>
<dbReference type="PIRSF" id="PIRSF000538">
    <property type="entry name" value="GlpK"/>
    <property type="match status" value="1"/>
</dbReference>
<dbReference type="Gene3D" id="3.30.420.40">
    <property type="match status" value="3"/>
</dbReference>
<proteinExistence type="inferred from homology"/>
<dbReference type="EMBL" id="WBSM01000007">
    <property type="protein sequence ID" value="KAB8287574.1"/>
    <property type="molecule type" value="Genomic_DNA"/>
</dbReference>
<evidence type="ECO:0000256" key="4">
    <source>
        <dbReference type="ARBA" id="ARBA00022777"/>
    </source>
</evidence>
<dbReference type="Pfam" id="PF02782">
    <property type="entry name" value="FGGY_C"/>
    <property type="match status" value="1"/>
</dbReference>
<dbReference type="Proteomes" id="UP000482084">
    <property type="component" value="Unassembled WGS sequence"/>
</dbReference>
<keyword evidence="10" id="KW-1185">Reference proteome</keyword>
<dbReference type="GO" id="GO:0042732">
    <property type="term" value="P:D-xylose metabolic process"/>
    <property type="evidence" value="ECO:0007669"/>
    <property type="project" value="UniProtKB-KW"/>
</dbReference>
<evidence type="ECO:0000256" key="5">
    <source>
        <dbReference type="RuleBase" id="RU003733"/>
    </source>
</evidence>
<name>A0A6L4WZJ1_9BIFI</name>
<dbReference type="InterPro" id="IPR043129">
    <property type="entry name" value="ATPase_NBD"/>
</dbReference>
<dbReference type="InterPro" id="IPR018485">
    <property type="entry name" value="FGGY_C"/>
</dbReference>
<keyword evidence="2" id="KW-0859">Xylose metabolism</keyword>
<dbReference type="InterPro" id="IPR050406">
    <property type="entry name" value="FGGY_Carb_Kinase"/>
</dbReference>
<dbReference type="RefSeq" id="WP_239519446.1">
    <property type="nucleotide sequence ID" value="NZ_WBSM01000007.1"/>
</dbReference>
<reference evidence="9 10" key="1">
    <citation type="submission" date="2019-10" db="EMBL/GenBank/DDBJ databases">
        <title>Characterization of the phylogenetic diversity of two novel species belonging to the genus Bifidobacterium: Bifidobacterium cebidarum sp. nov. and Bifidobacterium leontopitheci sp. nov.</title>
        <authorList>
            <person name="Lugli G.A."/>
            <person name="Duranti S."/>
            <person name="Milani C."/>
            <person name="Turroni F."/>
            <person name="Ventura M."/>
        </authorList>
    </citation>
    <scope>NUCLEOTIDE SEQUENCE [LARGE SCALE GENOMIC DNA]</scope>
    <source>
        <strain evidence="9 10">DSM 100688</strain>
    </source>
</reference>
<sequence length="562" mass="59323">MRRYAATFDAGTTAVKGALVDEDGRVVASASGGLDLIVDGDAREQDPDQWWRAFRDVARAMLHDAAQADQDFRIDRIRGIICSGQMQDVIALDDDLRPVRTAILYSDGRADEQALRLARVLGDGCARGDTCASGDVRTYDDDVRTDDGRDRNGSDGRYAGDGRDGSRDRGHADTDGDAATIHPSAEARPAGTVPSDIIGTQRFLATVGNRLEGCLPLPKLMWMRDNEPDTFARVRHVLISSKDYLIARLAGVTIGDVAACSTAGAMNIRTGRWDAGLCAAVGIDMTILPELHRPQDIVGSVTVAAAEEIGFAAGTPVYAGIGDAGATTLASGVGRPGQYNINLGTSGWIATVSNEPFVDKPGAANLAFGVVDGFVNAVPFLNAGDVHRWATGLFAGGDYDRAHDLIESSEPGANGVLCLPYLVGERFPVMNPAVRGAFVGLSPATSAADMLRAALEGVAFSIRQGMESFDVPPTSISLIGGGARETAWCRILAAMLHHPVEVFANADILPAVALASLVFDRPDLVAAVADTTTYEPDPAAAHAYDALYPRFAALYPAIAQLR</sequence>
<accession>A0A6L4WZJ1</accession>
<dbReference type="PANTHER" id="PTHR43095:SF5">
    <property type="entry name" value="XYLULOSE KINASE"/>
    <property type="match status" value="1"/>
</dbReference>
<dbReference type="InterPro" id="IPR018483">
    <property type="entry name" value="Carb_kinase_FGGY_CS"/>
</dbReference>
<evidence type="ECO:0000256" key="6">
    <source>
        <dbReference type="SAM" id="MobiDB-lite"/>
    </source>
</evidence>
<feature type="domain" description="Carbohydrate kinase FGGY N-terminal" evidence="7">
    <location>
        <begin position="4"/>
        <end position="118"/>
    </location>
</feature>
<comment type="caution">
    <text evidence="9">The sequence shown here is derived from an EMBL/GenBank/DDBJ whole genome shotgun (WGS) entry which is preliminary data.</text>
</comment>
<evidence type="ECO:0000313" key="10">
    <source>
        <dbReference type="Proteomes" id="UP000482084"/>
    </source>
</evidence>
<dbReference type="PANTHER" id="PTHR43095">
    <property type="entry name" value="SUGAR KINASE"/>
    <property type="match status" value="1"/>
</dbReference>
<dbReference type="SUPFAM" id="SSF53067">
    <property type="entry name" value="Actin-like ATPase domain"/>
    <property type="match status" value="3"/>
</dbReference>
<dbReference type="InterPro" id="IPR000577">
    <property type="entry name" value="Carb_kinase_FGGY"/>
</dbReference>
<dbReference type="InterPro" id="IPR018484">
    <property type="entry name" value="FGGY_N"/>
</dbReference>
<dbReference type="PROSITE" id="PS00445">
    <property type="entry name" value="FGGY_KINASES_2"/>
    <property type="match status" value="1"/>
</dbReference>
<evidence type="ECO:0000256" key="1">
    <source>
        <dbReference type="ARBA" id="ARBA00009156"/>
    </source>
</evidence>
<evidence type="ECO:0000256" key="2">
    <source>
        <dbReference type="ARBA" id="ARBA00022629"/>
    </source>
</evidence>
<evidence type="ECO:0000259" key="8">
    <source>
        <dbReference type="Pfam" id="PF02782"/>
    </source>
</evidence>
<feature type="domain" description="Carbohydrate kinase FGGY C-terminal" evidence="8">
    <location>
        <begin position="340"/>
        <end position="506"/>
    </location>
</feature>
<evidence type="ECO:0000313" key="9">
    <source>
        <dbReference type="EMBL" id="KAB8287574.1"/>
    </source>
</evidence>
<feature type="region of interest" description="Disordered" evidence="6">
    <location>
        <begin position="136"/>
        <end position="193"/>
    </location>
</feature>
<keyword evidence="2" id="KW-0119">Carbohydrate metabolism</keyword>
<keyword evidence="4 5" id="KW-0418">Kinase</keyword>